<accession>A0A371I2E7</accession>
<dbReference type="EMBL" id="QJKJ01001094">
    <property type="protein sequence ID" value="RDY09227.1"/>
    <property type="molecule type" value="Genomic_DNA"/>
</dbReference>
<keyword evidence="5" id="KW-1185">Reference proteome</keyword>
<feature type="transmembrane region" description="Helical" evidence="2">
    <location>
        <begin position="133"/>
        <end position="149"/>
    </location>
</feature>
<feature type="region of interest" description="Disordered" evidence="1">
    <location>
        <begin position="1"/>
        <end position="36"/>
    </location>
</feature>
<dbReference type="Pfam" id="PF24626">
    <property type="entry name" value="SH3_Tf2-1"/>
    <property type="match status" value="1"/>
</dbReference>
<evidence type="ECO:0000256" key="1">
    <source>
        <dbReference type="SAM" id="MobiDB-lite"/>
    </source>
</evidence>
<evidence type="ECO:0000313" key="5">
    <source>
        <dbReference type="Proteomes" id="UP000257109"/>
    </source>
</evidence>
<organism evidence="4 5">
    <name type="scientific">Mucuna pruriens</name>
    <name type="common">Velvet bean</name>
    <name type="synonym">Dolichos pruriens</name>
    <dbReference type="NCBI Taxonomy" id="157652"/>
    <lineage>
        <taxon>Eukaryota</taxon>
        <taxon>Viridiplantae</taxon>
        <taxon>Streptophyta</taxon>
        <taxon>Embryophyta</taxon>
        <taxon>Tracheophyta</taxon>
        <taxon>Spermatophyta</taxon>
        <taxon>Magnoliopsida</taxon>
        <taxon>eudicotyledons</taxon>
        <taxon>Gunneridae</taxon>
        <taxon>Pentapetalae</taxon>
        <taxon>rosids</taxon>
        <taxon>fabids</taxon>
        <taxon>Fabales</taxon>
        <taxon>Fabaceae</taxon>
        <taxon>Papilionoideae</taxon>
        <taxon>50 kb inversion clade</taxon>
        <taxon>NPAAA clade</taxon>
        <taxon>indigoferoid/millettioid clade</taxon>
        <taxon>Phaseoleae</taxon>
        <taxon>Mucuna</taxon>
    </lineage>
</organism>
<evidence type="ECO:0000259" key="3">
    <source>
        <dbReference type="Pfam" id="PF24626"/>
    </source>
</evidence>
<dbReference type="AlphaFoldDB" id="A0A371I2E7"/>
<keyword evidence="2" id="KW-0812">Transmembrane</keyword>
<dbReference type="Proteomes" id="UP000257109">
    <property type="component" value="Unassembled WGS sequence"/>
</dbReference>
<reference evidence="4" key="1">
    <citation type="submission" date="2018-05" db="EMBL/GenBank/DDBJ databases">
        <title>Draft genome of Mucuna pruriens seed.</title>
        <authorList>
            <person name="Nnadi N.E."/>
            <person name="Vos R."/>
            <person name="Hasami M.H."/>
            <person name="Devisetty U.K."/>
            <person name="Aguiy J.C."/>
        </authorList>
    </citation>
    <scope>NUCLEOTIDE SEQUENCE [LARGE SCALE GENOMIC DNA]</scope>
    <source>
        <strain evidence="4">JCA_2017</strain>
    </source>
</reference>
<comment type="caution">
    <text evidence="4">The sequence shown here is derived from an EMBL/GenBank/DDBJ whole genome shotgun (WGS) entry which is preliminary data.</text>
</comment>
<evidence type="ECO:0000256" key="2">
    <source>
        <dbReference type="SAM" id="Phobius"/>
    </source>
</evidence>
<keyword evidence="2" id="KW-1133">Transmembrane helix</keyword>
<feature type="transmembrane region" description="Helical" evidence="2">
    <location>
        <begin position="102"/>
        <end position="121"/>
    </location>
</feature>
<dbReference type="InterPro" id="IPR056924">
    <property type="entry name" value="SH3_Tf2-1"/>
</dbReference>
<gene>
    <name evidence="4" type="ORF">CR513_06436</name>
</gene>
<feature type="non-terminal residue" evidence="4">
    <location>
        <position position="1"/>
    </location>
</feature>
<evidence type="ECO:0000313" key="4">
    <source>
        <dbReference type="EMBL" id="RDY09227.1"/>
    </source>
</evidence>
<proteinExistence type="predicted"/>
<protein>
    <recommendedName>
        <fullName evidence="3">Tf2-1-like SH3-like domain-containing protein</fullName>
    </recommendedName>
</protein>
<feature type="compositionally biased region" description="Basic and acidic residues" evidence="1">
    <location>
        <begin position="24"/>
        <end position="33"/>
    </location>
</feature>
<feature type="compositionally biased region" description="Basic and acidic residues" evidence="1">
    <location>
        <begin position="1"/>
        <end position="15"/>
    </location>
</feature>
<feature type="domain" description="Tf2-1-like SH3-like" evidence="3">
    <location>
        <begin position="189"/>
        <end position="245"/>
    </location>
</feature>
<dbReference type="OrthoDB" id="1935586at2759"/>
<sequence length="283" mass="33237">MIEIEKREKKSEKSKSVKNVGIKEPTKSGRMDMWKGSPLHLKGLSLGEDLRGSKRKYNTIWPPSRTKENLKEAIFCTMLRLGYLACWVFKSGLKHETGKIGYLIWNLFIIWCSILPLIYLLSCLMVLILSPRLISFLYLLCLTMIMMKVCPNPNSSKVCMIRKHMEKKIEQYARSANRGRKEVLFKERDIVWLHWRKERLPHLKRSKLLPRGDDLFKILKKINDNAYQVDMPQDFWESTTFNPSMQGFPRTTKKIEVTDKNAKEERKNMVEIGIDSPLAQRTR</sequence>
<name>A0A371I2E7_MUCPR</name>
<keyword evidence="2" id="KW-0472">Membrane</keyword>